<dbReference type="STRING" id="391625.PPSIR1_18887"/>
<gene>
    <name evidence="2" type="ORF">PPSIR1_18887</name>
</gene>
<sequence>MSPSLYAAVLGDRFAELGPTLRGFHSQREGGRARGEVRVTHGASALARVAAWLMRAPKAGAGVDVQLAVHVDSGRALERWDRSFDGHALRTRQWRAGPHLVEAVGPIYLHFDLRVDGGAMTFEHRRTSVLGLPLPRALSPRVTAQVADSEARDGQWLVDVRIALPLVGLVVRYAGAMDTLDPPAAEPP</sequence>
<dbReference type="OrthoDB" id="528778at2"/>
<comment type="caution">
    <text evidence="2">The sequence shown here is derived from an EMBL/GenBank/DDBJ whole genome shotgun (WGS) entry which is preliminary data.</text>
</comment>
<evidence type="ECO:0000259" key="1">
    <source>
        <dbReference type="Pfam" id="PF13761"/>
    </source>
</evidence>
<dbReference type="AlphaFoldDB" id="A6GBJ3"/>
<reference evidence="2 3" key="1">
    <citation type="submission" date="2007-06" db="EMBL/GenBank/DDBJ databases">
        <authorList>
            <person name="Shimkets L."/>
            <person name="Ferriera S."/>
            <person name="Johnson J."/>
            <person name="Kravitz S."/>
            <person name="Beeson K."/>
            <person name="Sutton G."/>
            <person name="Rogers Y.-H."/>
            <person name="Friedman R."/>
            <person name="Frazier M."/>
            <person name="Venter J.C."/>
        </authorList>
    </citation>
    <scope>NUCLEOTIDE SEQUENCE [LARGE SCALE GENOMIC DNA]</scope>
    <source>
        <strain evidence="2 3">SIR-1</strain>
    </source>
</reference>
<dbReference type="RefSeq" id="WP_006974084.1">
    <property type="nucleotide sequence ID" value="NZ_ABCS01000058.1"/>
</dbReference>
<evidence type="ECO:0000313" key="3">
    <source>
        <dbReference type="Proteomes" id="UP000005801"/>
    </source>
</evidence>
<dbReference type="eggNOG" id="COG1748">
    <property type="taxonomic scope" value="Bacteria"/>
</dbReference>
<keyword evidence="3" id="KW-1185">Reference proteome</keyword>
<protein>
    <recommendedName>
        <fullName evidence="1">DUF4166 domain-containing protein</fullName>
    </recommendedName>
</protein>
<evidence type="ECO:0000313" key="2">
    <source>
        <dbReference type="EMBL" id="EDM76797.1"/>
    </source>
</evidence>
<dbReference type="Pfam" id="PF13761">
    <property type="entry name" value="DUF4166"/>
    <property type="match status" value="1"/>
</dbReference>
<proteinExistence type="predicted"/>
<dbReference type="EMBL" id="ABCS01000058">
    <property type="protein sequence ID" value="EDM76797.1"/>
    <property type="molecule type" value="Genomic_DNA"/>
</dbReference>
<name>A6GBJ3_9BACT</name>
<organism evidence="2 3">
    <name type="scientific">Plesiocystis pacifica SIR-1</name>
    <dbReference type="NCBI Taxonomy" id="391625"/>
    <lineage>
        <taxon>Bacteria</taxon>
        <taxon>Pseudomonadati</taxon>
        <taxon>Myxococcota</taxon>
        <taxon>Polyangia</taxon>
        <taxon>Nannocystales</taxon>
        <taxon>Nannocystaceae</taxon>
        <taxon>Plesiocystis</taxon>
    </lineage>
</organism>
<dbReference type="InterPro" id="IPR025311">
    <property type="entry name" value="DUF4166"/>
</dbReference>
<accession>A6GBJ3</accession>
<dbReference type="Proteomes" id="UP000005801">
    <property type="component" value="Unassembled WGS sequence"/>
</dbReference>
<feature type="domain" description="DUF4166" evidence="1">
    <location>
        <begin position="17"/>
        <end position="177"/>
    </location>
</feature>